<dbReference type="EMBL" id="CAADFM010000020">
    <property type="protein sequence ID" value="VFK08729.1"/>
    <property type="molecule type" value="Genomic_DNA"/>
</dbReference>
<dbReference type="EMBL" id="CAADFP010000026">
    <property type="protein sequence ID" value="VFK25841.1"/>
    <property type="molecule type" value="Genomic_DNA"/>
</dbReference>
<reference evidence="2" key="1">
    <citation type="submission" date="2019-02" db="EMBL/GenBank/DDBJ databases">
        <authorList>
            <person name="Gruber-Vodicka R. H."/>
            <person name="Seah K. B. B."/>
        </authorList>
    </citation>
    <scope>NUCLEOTIDE SEQUENCE</scope>
    <source>
        <strain evidence="1">BECK_S312</strain>
        <strain evidence="2">BECK_S426</strain>
    </source>
</reference>
<name>A0A450X9G7_9GAMM</name>
<protein>
    <submittedName>
        <fullName evidence="2">Uncharacterized protein</fullName>
    </submittedName>
</protein>
<accession>A0A450X9G7</accession>
<gene>
    <name evidence="1" type="ORF">BECKLPF1236A_GA0070988_100209</name>
    <name evidence="2" type="ORF">BECKLPF1236C_GA0070990_1002610</name>
</gene>
<organism evidence="2">
    <name type="scientific">Candidatus Kentrum sp. LPFa</name>
    <dbReference type="NCBI Taxonomy" id="2126335"/>
    <lineage>
        <taxon>Bacteria</taxon>
        <taxon>Pseudomonadati</taxon>
        <taxon>Pseudomonadota</taxon>
        <taxon>Gammaproteobacteria</taxon>
        <taxon>Candidatus Kentrum</taxon>
    </lineage>
</organism>
<evidence type="ECO:0000313" key="1">
    <source>
        <dbReference type="EMBL" id="VFK08729.1"/>
    </source>
</evidence>
<dbReference type="AlphaFoldDB" id="A0A450X9G7"/>
<evidence type="ECO:0000313" key="2">
    <source>
        <dbReference type="EMBL" id="VFK25841.1"/>
    </source>
</evidence>
<proteinExistence type="predicted"/>
<sequence length="208" mass="23738">MKRQRRDRCFFGSPGSENPKNFVFHAQRFLDTAFLENEVAVQALTQVAEHQKRKIFWGLLQRTPVNAQASALPAIEFGRRIYLNHPEVIRLRFAPVEADELPKMVVNRFAEAVNKENVDTVAALLFPGDFTTEEEVGISPQAISERYIFAERLIKGRNWKREDLAFRKTDNILIWKANALSLKLVWGDGLPYVSSASFENELASSSLN</sequence>